<accession>A0ABN7B2T7</accession>
<evidence type="ECO:0000313" key="1">
    <source>
        <dbReference type="EMBL" id="BES98728.1"/>
    </source>
</evidence>
<keyword evidence="2" id="KW-1185">Reference proteome</keyword>
<evidence type="ECO:0008006" key="3">
    <source>
        <dbReference type="Google" id="ProtNLM"/>
    </source>
</evidence>
<sequence length="88" mass="10315">MVFGCAIKDTIDLTMKDGLETTIARGRDHDRRVWSGHERKARPRKQLDTNWSLHERNICQHMEDTYGRDMKDAFGNAMKDKFGQDMND</sequence>
<proteinExistence type="predicted"/>
<organism evidence="1 2">
    <name type="scientific">Nesidiocoris tenuis</name>
    <dbReference type="NCBI Taxonomy" id="355587"/>
    <lineage>
        <taxon>Eukaryota</taxon>
        <taxon>Metazoa</taxon>
        <taxon>Ecdysozoa</taxon>
        <taxon>Arthropoda</taxon>
        <taxon>Hexapoda</taxon>
        <taxon>Insecta</taxon>
        <taxon>Pterygota</taxon>
        <taxon>Neoptera</taxon>
        <taxon>Paraneoptera</taxon>
        <taxon>Hemiptera</taxon>
        <taxon>Heteroptera</taxon>
        <taxon>Panheteroptera</taxon>
        <taxon>Cimicomorpha</taxon>
        <taxon>Miridae</taxon>
        <taxon>Dicyphina</taxon>
        <taxon>Nesidiocoris</taxon>
    </lineage>
</organism>
<name>A0ABN7B2T7_9HEMI</name>
<protein>
    <recommendedName>
        <fullName evidence="3">Cathepsin propeptide inhibitor domain-containing protein</fullName>
    </recommendedName>
</protein>
<reference evidence="1 2" key="1">
    <citation type="submission" date="2023-09" db="EMBL/GenBank/DDBJ databases">
        <title>Nesidiocoris tenuis whole genome shotgun sequence.</title>
        <authorList>
            <person name="Shibata T."/>
            <person name="Shimoda M."/>
            <person name="Kobayashi T."/>
            <person name="Uehara T."/>
        </authorList>
    </citation>
    <scope>NUCLEOTIDE SEQUENCE [LARGE SCALE GENOMIC DNA]</scope>
    <source>
        <strain evidence="1 2">Japan</strain>
    </source>
</reference>
<dbReference type="Proteomes" id="UP001307889">
    <property type="component" value="Chromosome 9"/>
</dbReference>
<evidence type="ECO:0000313" key="2">
    <source>
        <dbReference type="Proteomes" id="UP001307889"/>
    </source>
</evidence>
<gene>
    <name evidence="1" type="ORF">NTJ_11543</name>
</gene>
<dbReference type="EMBL" id="AP028917">
    <property type="protein sequence ID" value="BES98728.1"/>
    <property type="molecule type" value="Genomic_DNA"/>
</dbReference>